<dbReference type="PANTHER" id="PTHR44167:SF24">
    <property type="entry name" value="SERINE_THREONINE-PROTEIN KINASE CHK2"/>
    <property type="match status" value="1"/>
</dbReference>
<evidence type="ECO:0000256" key="2">
    <source>
        <dbReference type="SAM" id="Phobius"/>
    </source>
</evidence>
<feature type="compositionally biased region" description="Low complexity" evidence="1">
    <location>
        <begin position="308"/>
        <end position="330"/>
    </location>
</feature>
<keyword evidence="5" id="KW-1185">Reference proteome</keyword>
<feature type="transmembrane region" description="Helical" evidence="2">
    <location>
        <begin position="123"/>
        <end position="141"/>
    </location>
</feature>
<accession>A0AAD6U5F8</accession>
<dbReference type="GO" id="GO:0005524">
    <property type="term" value="F:ATP binding"/>
    <property type="evidence" value="ECO:0007669"/>
    <property type="project" value="InterPro"/>
</dbReference>
<proteinExistence type="predicted"/>
<gene>
    <name evidence="4" type="ORF">B0H15DRAFT_361322</name>
</gene>
<evidence type="ECO:0000256" key="1">
    <source>
        <dbReference type="SAM" id="MobiDB-lite"/>
    </source>
</evidence>
<feature type="transmembrane region" description="Helical" evidence="2">
    <location>
        <begin position="81"/>
        <end position="102"/>
    </location>
</feature>
<dbReference type="InterPro" id="IPR011009">
    <property type="entry name" value="Kinase-like_dom_sf"/>
</dbReference>
<feature type="region of interest" description="Disordered" evidence="1">
    <location>
        <begin position="296"/>
        <end position="332"/>
    </location>
</feature>
<dbReference type="Gene3D" id="3.30.200.20">
    <property type="entry name" value="Phosphorylase Kinase, domain 1"/>
    <property type="match status" value="1"/>
</dbReference>
<feature type="domain" description="Protein kinase" evidence="3">
    <location>
        <begin position="388"/>
        <end position="657"/>
    </location>
</feature>
<dbReference type="CDD" id="cd00180">
    <property type="entry name" value="PKc"/>
    <property type="match status" value="1"/>
</dbReference>
<dbReference type="PROSITE" id="PS50011">
    <property type="entry name" value="PROTEIN_KINASE_DOM"/>
    <property type="match status" value="1"/>
</dbReference>
<dbReference type="InterPro" id="IPR000719">
    <property type="entry name" value="Prot_kinase_dom"/>
</dbReference>
<organism evidence="4 5">
    <name type="scientific">Mycena belliarum</name>
    <dbReference type="NCBI Taxonomy" id="1033014"/>
    <lineage>
        <taxon>Eukaryota</taxon>
        <taxon>Fungi</taxon>
        <taxon>Dikarya</taxon>
        <taxon>Basidiomycota</taxon>
        <taxon>Agaricomycotina</taxon>
        <taxon>Agaricomycetes</taxon>
        <taxon>Agaricomycetidae</taxon>
        <taxon>Agaricales</taxon>
        <taxon>Marasmiineae</taxon>
        <taxon>Mycenaceae</taxon>
        <taxon>Mycena</taxon>
    </lineage>
</organism>
<sequence>MNSLFTAIASCLRPSLTHLQRARCEALRAIGQTVKRVAAGVVFVAKIIANPSSLVIRPPATRTARLDIPASPTYPQYAPPLALYIVLAFFGSMTILLLAYTLRKTRLAVSVNTAARKLVNNSIRIVKNSLVVVFVALPQFVAVSTSKLCKRLERVTNLFALYLNTRIRRASIAAWLLPRSIIVNPILIDAYGRILAVVVANISTMTGLLDHDGLIDFTLGSFCSGWLVADTSAFFDLVLAVLSSKAACGVVATEISRTAGTMGYGDIVNLLFGLWVDKRQDLSAIAKVEVCTPSAEEPPINIERRRSATSSRDTASATSSQETASATSDSKVQRGTSFAYRSSIGSVSSDCLSDSASDVKVEIDELWTPPHTWRPVPRYRCELDPGALQVGAHIASGGFGQVFEVEGPTDGPLALKRLRKRRGGLDEEDTYIELCEELDIQLHLMDHPAFPTVYGVFEDEHHFIVIMDRGTKCLIDEEVTDVELALSWAAQLIIAVQHMHRRGVIHCDIKPENILIDENSNLVIIDYGISERFALNSPMDATNDRLPVLWAGPENPYTALVTSGTRRFRSPAADLGPCSFGADLFAVGVTLHWLLTGLLPAFTETQRWLPNRKPTGKREPLTNDQCSFLHRIFAWEQPLRFESYGELKAHAMWQPYVDWGVIAASWDE</sequence>
<dbReference type="GO" id="GO:0004672">
    <property type="term" value="F:protein kinase activity"/>
    <property type="evidence" value="ECO:0007669"/>
    <property type="project" value="InterPro"/>
</dbReference>
<evidence type="ECO:0000313" key="5">
    <source>
        <dbReference type="Proteomes" id="UP001222325"/>
    </source>
</evidence>
<name>A0AAD6U5F8_9AGAR</name>
<evidence type="ECO:0000313" key="4">
    <source>
        <dbReference type="EMBL" id="KAJ7086165.1"/>
    </source>
</evidence>
<keyword evidence="4" id="KW-0808">Transferase</keyword>
<evidence type="ECO:0000259" key="3">
    <source>
        <dbReference type="PROSITE" id="PS50011"/>
    </source>
</evidence>
<comment type="caution">
    <text evidence="4">The sequence shown here is derived from an EMBL/GenBank/DDBJ whole genome shotgun (WGS) entry which is preliminary data.</text>
</comment>
<dbReference type="InterPro" id="IPR008271">
    <property type="entry name" value="Ser/Thr_kinase_AS"/>
</dbReference>
<keyword evidence="2" id="KW-0812">Transmembrane</keyword>
<dbReference type="SMART" id="SM00220">
    <property type="entry name" value="S_TKc"/>
    <property type="match status" value="1"/>
</dbReference>
<protein>
    <submittedName>
        <fullName evidence="4">Kinase-like domain-containing protein</fullName>
    </submittedName>
</protein>
<dbReference type="Gene3D" id="1.10.510.10">
    <property type="entry name" value="Transferase(Phosphotransferase) domain 1"/>
    <property type="match status" value="1"/>
</dbReference>
<dbReference type="PROSITE" id="PS00108">
    <property type="entry name" value="PROTEIN_KINASE_ST"/>
    <property type="match status" value="1"/>
</dbReference>
<dbReference type="Pfam" id="PF00069">
    <property type="entry name" value="Pkinase"/>
    <property type="match status" value="1"/>
</dbReference>
<dbReference type="EMBL" id="JARJCN010000032">
    <property type="protein sequence ID" value="KAJ7086165.1"/>
    <property type="molecule type" value="Genomic_DNA"/>
</dbReference>
<reference evidence="4" key="1">
    <citation type="submission" date="2023-03" db="EMBL/GenBank/DDBJ databases">
        <title>Massive genome expansion in bonnet fungi (Mycena s.s.) driven by repeated elements and novel gene families across ecological guilds.</title>
        <authorList>
            <consortium name="Lawrence Berkeley National Laboratory"/>
            <person name="Harder C.B."/>
            <person name="Miyauchi S."/>
            <person name="Viragh M."/>
            <person name="Kuo A."/>
            <person name="Thoen E."/>
            <person name="Andreopoulos B."/>
            <person name="Lu D."/>
            <person name="Skrede I."/>
            <person name="Drula E."/>
            <person name="Henrissat B."/>
            <person name="Morin E."/>
            <person name="Kohler A."/>
            <person name="Barry K."/>
            <person name="LaButti K."/>
            <person name="Morin E."/>
            <person name="Salamov A."/>
            <person name="Lipzen A."/>
            <person name="Mereny Z."/>
            <person name="Hegedus B."/>
            <person name="Baldrian P."/>
            <person name="Stursova M."/>
            <person name="Weitz H."/>
            <person name="Taylor A."/>
            <person name="Grigoriev I.V."/>
            <person name="Nagy L.G."/>
            <person name="Martin F."/>
            <person name="Kauserud H."/>
        </authorList>
    </citation>
    <scope>NUCLEOTIDE SEQUENCE</scope>
    <source>
        <strain evidence="4">CBHHK173m</strain>
    </source>
</reference>
<keyword evidence="4" id="KW-0418">Kinase</keyword>
<keyword evidence="2" id="KW-0472">Membrane</keyword>
<dbReference type="AlphaFoldDB" id="A0AAD6U5F8"/>
<dbReference type="SUPFAM" id="SSF56112">
    <property type="entry name" value="Protein kinase-like (PK-like)"/>
    <property type="match status" value="1"/>
</dbReference>
<dbReference type="Proteomes" id="UP001222325">
    <property type="component" value="Unassembled WGS sequence"/>
</dbReference>
<keyword evidence="2" id="KW-1133">Transmembrane helix</keyword>
<dbReference type="PANTHER" id="PTHR44167">
    <property type="entry name" value="OVARIAN-SPECIFIC SERINE/THREONINE-PROTEIN KINASE LOK-RELATED"/>
    <property type="match status" value="1"/>
</dbReference>